<dbReference type="InterPro" id="IPR027417">
    <property type="entry name" value="P-loop_NTPase"/>
</dbReference>
<keyword evidence="2" id="KW-1003">Cell membrane</keyword>
<evidence type="ECO:0000313" key="9">
    <source>
        <dbReference type="EMBL" id="SEM55626.1"/>
    </source>
</evidence>
<dbReference type="InterPro" id="IPR005670">
    <property type="entry name" value="PstB-like"/>
</dbReference>
<gene>
    <name evidence="9" type="ORF">SAMN05216431_10496</name>
</gene>
<dbReference type="InterPro" id="IPR017871">
    <property type="entry name" value="ABC_transporter-like_CS"/>
</dbReference>
<accession>A0ABY1AAR2</accession>
<organism evidence="9 10">
    <name type="scientific">Ligilactobacillus ruminis</name>
    <dbReference type="NCBI Taxonomy" id="1623"/>
    <lineage>
        <taxon>Bacteria</taxon>
        <taxon>Bacillati</taxon>
        <taxon>Bacillota</taxon>
        <taxon>Bacilli</taxon>
        <taxon>Lactobacillales</taxon>
        <taxon>Lactobacillaceae</taxon>
        <taxon>Ligilactobacillus</taxon>
    </lineage>
</organism>
<dbReference type="Proteomes" id="UP000182089">
    <property type="component" value="Unassembled WGS sequence"/>
</dbReference>
<evidence type="ECO:0000256" key="1">
    <source>
        <dbReference type="ARBA" id="ARBA00022448"/>
    </source>
</evidence>
<keyword evidence="3" id="KW-0592">Phosphate transport</keyword>
<dbReference type="SMART" id="SM00382">
    <property type="entry name" value="AAA"/>
    <property type="match status" value="1"/>
</dbReference>
<evidence type="ECO:0000256" key="2">
    <source>
        <dbReference type="ARBA" id="ARBA00022475"/>
    </source>
</evidence>
<dbReference type="PANTHER" id="PTHR43423:SF10">
    <property type="entry name" value="PHOSPHATE IMPORT ATP-BINDING PROTEIN PSTB 2"/>
    <property type="match status" value="1"/>
</dbReference>
<dbReference type="CDD" id="cd03260">
    <property type="entry name" value="ABC_PstB_phosphate_transporter"/>
    <property type="match status" value="1"/>
</dbReference>
<dbReference type="PROSITE" id="PS00211">
    <property type="entry name" value="ABC_TRANSPORTER_1"/>
    <property type="match status" value="1"/>
</dbReference>
<evidence type="ECO:0000256" key="5">
    <source>
        <dbReference type="ARBA" id="ARBA00022840"/>
    </source>
</evidence>
<dbReference type="PROSITE" id="PS50893">
    <property type="entry name" value="ABC_TRANSPORTER_2"/>
    <property type="match status" value="1"/>
</dbReference>
<keyword evidence="4" id="KW-0547">Nucleotide-binding</keyword>
<dbReference type="GO" id="GO:0005524">
    <property type="term" value="F:ATP binding"/>
    <property type="evidence" value="ECO:0007669"/>
    <property type="project" value="UniProtKB-KW"/>
</dbReference>
<keyword evidence="5 9" id="KW-0067">ATP-binding</keyword>
<keyword evidence="6" id="KW-1278">Translocase</keyword>
<evidence type="ECO:0000256" key="6">
    <source>
        <dbReference type="ARBA" id="ARBA00022967"/>
    </source>
</evidence>
<evidence type="ECO:0000256" key="7">
    <source>
        <dbReference type="ARBA" id="ARBA00023136"/>
    </source>
</evidence>
<sequence>MKDYDLTKKAIFTPDPENVIIDLKDVQVSYGPKHISKDVTMGFEKNKVTALIGASGSGKSTLLRSLNRLNDGIATVEGQILFHGQDINAKSANVYAVRQHIGMVFQKPNPFYKSVRKNILFGLQDQNLSRDQEDQILEESLRQAALWDEVKDSLTRSALALSGGQQQRLCIARALALKPEVILMDEPTSALDPLATAKIEETINTLKKEHTIIIVTHSMQQAGRIADNTAFFHKGLVLEYNHTSRLFTNPSLEITQDYLTGDFG</sequence>
<dbReference type="Pfam" id="PF00005">
    <property type="entry name" value="ABC_tran"/>
    <property type="match status" value="1"/>
</dbReference>
<evidence type="ECO:0000256" key="3">
    <source>
        <dbReference type="ARBA" id="ARBA00022592"/>
    </source>
</evidence>
<reference evidence="9 10" key="1">
    <citation type="submission" date="2016-10" db="EMBL/GenBank/DDBJ databases">
        <authorList>
            <person name="Varghese N."/>
            <person name="Submissions S."/>
        </authorList>
    </citation>
    <scope>NUCLEOTIDE SEQUENCE [LARGE SCALE GENOMIC DNA]</scope>
    <source>
        <strain evidence="9 10">WC1T17</strain>
    </source>
</reference>
<dbReference type="NCBIfam" id="TIGR00972">
    <property type="entry name" value="3a0107s01c2"/>
    <property type="match status" value="1"/>
</dbReference>
<dbReference type="PANTHER" id="PTHR43423">
    <property type="entry name" value="ABC TRANSPORTER I FAMILY MEMBER 17"/>
    <property type="match status" value="1"/>
</dbReference>
<proteinExistence type="predicted"/>
<dbReference type="SUPFAM" id="SSF52540">
    <property type="entry name" value="P-loop containing nucleoside triphosphate hydrolases"/>
    <property type="match status" value="1"/>
</dbReference>
<name>A0ABY1AAR2_9LACO</name>
<keyword evidence="1" id="KW-0813">Transport</keyword>
<dbReference type="InterPro" id="IPR003593">
    <property type="entry name" value="AAA+_ATPase"/>
</dbReference>
<dbReference type="InterPro" id="IPR003439">
    <property type="entry name" value="ABC_transporter-like_ATP-bd"/>
</dbReference>
<comment type="caution">
    <text evidence="9">The sequence shown here is derived from an EMBL/GenBank/DDBJ whole genome shotgun (WGS) entry which is preliminary data.</text>
</comment>
<feature type="domain" description="ABC transporter" evidence="8">
    <location>
        <begin position="21"/>
        <end position="259"/>
    </location>
</feature>
<dbReference type="EMBL" id="FOCC01000004">
    <property type="protein sequence ID" value="SEM55626.1"/>
    <property type="molecule type" value="Genomic_DNA"/>
</dbReference>
<evidence type="ECO:0000259" key="8">
    <source>
        <dbReference type="PROSITE" id="PS50893"/>
    </source>
</evidence>
<evidence type="ECO:0000313" key="10">
    <source>
        <dbReference type="Proteomes" id="UP000182089"/>
    </source>
</evidence>
<evidence type="ECO:0000256" key="4">
    <source>
        <dbReference type="ARBA" id="ARBA00022741"/>
    </source>
</evidence>
<protein>
    <submittedName>
        <fullName evidence="9">Phosphate ABC transporter ATP-binding protein, PhoT family</fullName>
    </submittedName>
</protein>
<dbReference type="Gene3D" id="3.40.50.300">
    <property type="entry name" value="P-loop containing nucleotide triphosphate hydrolases"/>
    <property type="match status" value="1"/>
</dbReference>
<keyword evidence="7" id="KW-0472">Membrane</keyword>